<reference evidence="1" key="1">
    <citation type="journal article" date="2014" name="Front. Microbiol.">
        <title>High frequency of phylogenetically diverse reductive dehalogenase-homologous genes in deep subseafloor sedimentary metagenomes.</title>
        <authorList>
            <person name="Kawai M."/>
            <person name="Futagami T."/>
            <person name="Toyoda A."/>
            <person name="Takaki Y."/>
            <person name="Nishi S."/>
            <person name="Hori S."/>
            <person name="Arai W."/>
            <person name="Tsubouchi T."/>
            <person name="Morono Y."/>
            <person name="Uchiyama I."/>
            <person name="Ito T."/>
            <person name="Fujiyama A."/>
            <person name="Inagaki F."/>
            <person name="Takami H."/>
        </authorList>
    </citation>
    <scope>NUCLEOTIDE SEQUENCE</scope>
    <source>
        <strain evidence="1">Expedition CK06-06</strain>
    </source>
</reference>
<name>X1CTZ2_9ZZZZ</name>
<accession>X1CTZ2</accession>
<dbReference type="EMBL" id="BART01036470">
    <property type="protein sequence ID" value="GAH11277.1"/>
    <property type="molecule type" value="Genomic_DNA"/>
</dbReference>
<proteinExistence type="predicted"/>
<evidence type="ECO:0000313" key="1">
    <source>
        <dbReference type="EMBL" id="GAH11277.1"/>
    </source>
</evidence>
<gene>
    <name evidence="1" type="ORF">S01H4_61489</name>
</gene>
<comment type="caution">
    <text evidence="1">The sequence shown here is derived from an EMBL/GenBank/DDBJ whole genome shotgun (WGS) entry which is preliminary data.</text>
</comment>
<dbReference type="AlphaFoldDB" id="X1CTZ2"/>
<protein>
    <submittedName>
        <fullName evidence="1">Uncharacterized protein</fullName>
    </submittedName>
</protein>
<organism evidence="1">
    <name type="scientific">marine sediment metagenome</name>
    <dbReference type="NCBI Taxonomy" id="412755"/>
    <lineage>
        <taxon>unclassified sequences</taxon>
        <taxon>metagenomes</taxon>
        <taxon>ecological metagenomes</taxon>
    </lineage>
</organism>
<sequence>MNNLTENELVGKKYLTYSDSPPIEGYFNCLKLIKPLLENLDSNSSTPVFYINVAGNLNVVRLTYFTNDAEETKKE</sequence>